<dbReference type="GO" id="GO:0016787">
    <property type="term" value="F:hydrolase activity"/>
    <property type="evidence" value="ECO:0007669"/>
    <property type="project" value="UniProtKB-KW"/>
</dbReference>
<evidence type="ECO:0000256" key="1">
    <source>
        <dbReference type="ARBA" id="ARBA00022801"/>
    </source>
</evidence>
<name>A0ABD0QJA1_CIRMR</name>
<evidence type="ECO:0000256" key="2">
    <source>
        <dbReference type="ARBA" id="ARBA00035119"/>
    </source>
</evidence>
<dbReference type="PANTHER" id="PTHR21314:SF0">
    <property type="entry name" value="QUEUOSINE 5'-PHOSPHATE N-GLYCOSYLASE_HYDROLASE"/>
    <property type="match status" value="1"/>
</dbReference>
<proteinExistence type="inferred from homology"/>
<reference evidence="7 8" key="1">
    <citation type="submission" date="2024-05" db="EMBL/GenBank/DDBJ databases">
        <title>Genome sequencing and assembly of Indian major carp, Cirrhinus mrigala (Hamilton, 1822).</title>
        <authorList>
            <person name="Mohindra V."/>
            <person name="Chowdhury L.M."/>
            <person name="Lal K."/>
            <person name="Jena J.K."/>
        </authorList>
    </citation>
    <scope>NUCLEOTIDE SEQUENCE [LARGE SCALE GENOMIC DNA]</scope>
    <source>
        <strain evidence="7">CM1030</strain>
        <tissue evidence="7">Blood</tissue>
    </source>
</reference>
<accession>A0ABD0QJA1</accession>
<evidence type="ECO:0000256" key="5">
    <source>
        <dbReference type="ARBA" id="ARBA00048204"/>
    </source>
</evidence>
<dbReference type="Pfam" id="PF10343">
    <property type="entry name" value="Q_salvage"/>
    <property type="match status" value="1"/>
</dbReference>
<dbReference type="PANTHER" id="PTHR21314">
    <property type="entry name" value="QUEUOSINE 5'-PHOSPHATE N-GLYCOSYLASE_HYDROLASE-RELATED"/>
    <property type="match status" value="1"/>
</dbReference>
<evidence type="ECO:0000313" key="7">
    <source>
        <dbReference type="EMBL" id="KAL0186304.1"/>
    </source>
</evidence>
<dbReference type="Proteomes" id="UP001529510">
    <property type="component" value="Unassembled WGS sequence"/>
</dbReference>
<gene>
    <name evidence="7" type="ORF">M9458_017974</name>
</gene>
<evidence type="ECO:0000256" key="4">
    <source>
        <dbReference type="ARBA" id="ARBA00035393"/>
    </source>
</evidence>
<dbReference type="InterPro" id="IPR019438">
    <property type="entry name" value="Q_salvage"/>
</dbReference>
<evidence type="ECO:0000256" key="6">
    <source>
        <dbReference type="RuleBase" id="RU365002"/>
    </source>
</evidence>
<sequence length="112" mass="13007">MERPLFPRESGQFVAERSRDVFVDEDGVKRVAQMIYELRESEEFTASGWKMMNPLAPSPDSDEAINWVFVTDTMNFSFWPEKEEEQCEVVCRGNTYRGYMSLCAAVTRAMDE</sequence>
<comment type="catalytic activity">
    <reaction evidence="5 6">
        <text>queuosine 5'-phosphate + H2O = queuine + D-ribose 5-phosphate</text>
        <dbReference type="Rhea" id="RHEA:75387"/>
        <dbReference type="ChEBI" id="CHEBI:15377"/>
        <dbReference type="ChEBI" id="CHEBI:17433"/>
        <dbReference type="ChEBI" id="CHEBI:78346"/>
        <dbReference type="ChEBI" id="CHEBI:194371"/>
    </reaction>
    <physiologicalReaction direction="left-to-right" evidence="5 6">
        <dbReference type="Rhea" id="RHEA:75388"/>
    </physiologicalReaction>
</comment>
<feature type="non-terminal residue" evidence="7">
    <location>
        <position position="112"/>
    </location>
</feature>
<comment type="function">
    <text evidence="6">Catalyzes the hydrolysis of queuosine 5'-phosphate, releasing the nucleobase queuine (q). Is required for salvage of queuine from exogenous queuosine (Q) that is imported and then converted to queuosine 5'-phosphate intracellularly.</text>
</comment>
<organism evidence="7 8">
    <name type="scientific">Cirrhinus mrigala</name>
    <name type="common">Mrigala</name>
    <dbReference type="NCBI Taxonomy" id="683832"/>
    <lineage>
        <taxon>Eukaryota</taxon>
        <taxon>Metazoa</taxon>
        <taxon>Chordata</taxon>
        <taxon>Craniata</taxon>
        <taxon>Vertebrata</taxon>
        <taxon>Euteleostomi</taxon>
        <taxon>Actinopterygii</taxon>
        <taxon>Neopterygii</taxon>
        <taxon>Teleostei</taxon>
        <taxon>Ostariophysi</taxon>
        <taxon>Cypriniformes</taxon>
        <taxon>Cyprinidae</taxon>
        <taxon>Labeoninae</taxon>
        <taxon>Labeonini</taxon>
        <taxon>Cirrhinus</taxon>
    </lineage>
</organism>
<evidence type="ECO:0000313" key="8">
    <source>
        <dbReference type="Proteomes" id="UP001529510"/>
    </source>
</evidence>
<evidence type="ECO:0000256" key="3">
    <source>
        <dbReference type="ARBA" id="ARBA00035306"/>
    </source>
</evidence>
<dbReference type="EC" id="3.2.2.-" evidence="6"/>
<keyword evidence="1 6" id="KW-0378">Hydrolase</keyword>
<dbReference type="EMBL" id="JAMKFB020000008">
    <property type="protein sequence ID" value="KAL0186304.1"/>
    <property type="molecule type" value="Genomic_DNA"/>
</dbReference>
<protein>
    <recommendedName>
        <fullName evidence="3 6">Queuosine 5'-phosphate N-glycosylase/hydrolase</fullName>
        <ecNumber evidence="6">3.2.2.-</ecNumber>
    </recommendedName>
    <alternativeName>
        <fullName evidence="4 6">Queuosine-nucleotide N-glycosylase/hydrolase</fullName>
    </alternativeName>
</protein>
<comment type="caution">
    <text evidence="7">The sequence shown here is derived from an EMBL/GenBank/DDBJ whole genome shotgun (WGS) entry which is preliminary data.</text>
</comment>
<keyword evidence="8" id="KW-1185">Reference proteome</keyword>
<dbReference type="AlphaFoldDB" id="A0ABD0QJA1"/>
<comment type="similarity">
    <text evidence="2 6">Belongs to the QNG1 protein family.</text>
</comment>